<sequence length="368" mass="41905">MNISNEEIFSENFRALKLVSECAYHAAEDVLLKTLDCFKESESPSIEEVMTLNNLGYIQHKLGNHKDSLTILTRAALFTPNFPSEIQYSIGTLVNLCSVNSALGFHQIALQQAFKALEISESSLQPEILAIIHYNIASQLALMERSDKAKHFFQETLTLSKNHFGSNHKLTTLAQKYSILCTTPGKYHYRVKSSGSASKNSSFSTNITNPRYTMQASDYTDKFAENKIKINFSTKIASISSTGRPIINKNSIIGMPYIKEIRKSKRIDASLFTTPKPTKKKTESVILNRNTALTANDKISKGFNLRKRLKAIKDHIMSLENRLKEFISLSRDLMGFFNFEEFEGSNDKMNAVFKIQRWFRKNLQRKNR</sequence>
<gene>
    <name evidence="1" type="ORF">SteCoe_28819</name>
</gene>
<dbReference type="OrthoDB" id="626167at2759"/>
<dbReference type="Proteomes" id="UP000187209">
    <property type="component" value="Unassembled WGS sequence"/>
</dbReference>
<evidence type="ECO:0000313" key="1">
    <source>
        <dbReference type="EMBL" id="OMJ72685.1"/>
    </source>
</evidence>
<dbReference type="AlphaFoldDB" id="A0A1R2B7P9"/>
<organism evidence="1 2">
    <name type="scientific">Stentor coeruleus</name>
    <dbReference type="NCBI Taxonomy" id="5963"/>
    <lineage>
        <taxon>Eukaryota</taxon>
        <taxon>Sar</taxon>
        <taxon>Alveolata</taxon>
        <taxon>Ciliophora</taxon>
        <taxon>Postciliodesmatophora</taxon>
        <taxon>Heterotrichea</taxon>
        <taxon>Heterotrichida</taxon>
        <taxon>Stentoridae</taxon>
        <taxon>Stentor</taxon>
    </lineage>
</organism>
<dbReference type="PROSITE" id="PS50096">
    <property type="entry name" value="IQ"/>
    <property type="match status" value="1"/>
</dbReference>
<dbReference type="InterPro" id="IPR019734">
    <property type="entry name" value="TPR_rpt"/>
</dbReference>
<dbReference type="SUPFAM" id="SSF48452">
    <property type="entry name" value="TPR-like"/>
    <property type="match status" value="1"/>
</dbReference>
<name>A0A1R2B7P9_9CILI</name>
<dbReference type="InterPro" id="IPR011990">
    <property type="entry name" value="TPR-like_helical_dom_sf"/>
</dbReference>
<dbReference type="SMART" id="SM00028">
    <property type="entry name" value="TPR"/>
    <property type="match status" value="2"/>
</dbReference>
<proteinExistence type="predicted"/>
<accession>A0A1R2B7P9</accession>
<dbReference type="Gene3D" id="1.25.40.10">
    <property type="entry name" value="Tetratricopeptide repeat domain"/>
    <property type="match status" value="1"/>
</dbReference>
<protein>
    <submittedName>
        <fullName evidence="1">Uncharacterized protein</fullName>
    </submittedName>
</protein>
<keyword evidence="2" id="KW-1185">Reference proteome</keyword>
<evidence type="ECO:0000313" key="2">
    <source>
        <dbReference type="Proteomes" id="UP000187209"/>
    </source>
</evidence>
<reference evidence="1 2" key="1">
    <citation type="submission" date="2016-11" db="EMBL/GenBank/DDBJ databases">
        <title>The macronuclear genome of Stentor coeruleus: a giant cell with tiny introns.</title>
        <authorList>
            <person name="Slabodnick M."/>
            <person name="Ruby J.G."/>
            <person name="Reiff S.B."/>
            <person name="Swart E.C."/>
            <person name="Gosai S."/>
            <person name="Prabakaran S."/>
            <person name="Witkowska E."/>
            <person name="Larue G.E."/>
            <person name="Fisher S."/>
            <person name="Freeman R.M."/>
            <person name="Gunawardena J."/>
            <person name="Chu W."/>
            <person name="Stover N.A."/>
            <person name="Gregory B.D."/>
            <person name="Nowacki M."/>
            <person name="Derisi J."/>
            <person name="Roy S.W."/>
            <person name="Marshall W.F."/>
            <person name="Sood P."/>
        </authorList>
    </citation>
    <scope>NUCLEOTIDE SEQUENCE [LARGE SCALE GENOMIC DNA]</scope>
    <source>
        <strain evidence="1">WM001</strain>
    </source>
</reference>
<comment type="caution">
    <text evidence="1">The sequence shown here is derived from an EMBL/GenBank/DDBJ whole genome shotgun (WGS) entry which is preliminary data.</text>
</comment>
<dbReference type="EMBL" id="MPUH01000881">
    <property type="protein sequence ID" value="OMJ72685.1"/>
    <property type="molecule type" value="Genomic_DNA"/>
</dbReference>